<reference evidence="8 9" key="1">
    <citation type="submission" date="2015-09" db="EMBL/GenBank/DDBJ databases">
        <title>Genome Sequences of Mycobacterium immunogenum Isolates, Recuperated from a Chloraminated Drinking Water Distribution System Simulator Subjected to Episodes of Nitrification.</title>
        <authorList>
            <person name="Gomez-Alvarez V."/>
            <person name="Revetta R.P."/>
        </authorList>
    </citation>
    <scope>NUCLEOTIDE SEQUENCE [LARGE SCALE GENOMIC DNA]</scope>
    <source>
        <strain evidence="5 8">H008</strain>
        <strain evidence="6 9">H076</strain>
    </source>
</reference>
<dbReference type="Proteomes" id="UP000037843">
    <property type="component" value="Unassembled WGS sequence"/>
</dbReference>
<sequence>MPETDAQERSLTGHEARWERHNSARQTRIVESAVALLDETAPGTEIPVQSIAKRAGLAKSVVYRQFEGREDLDRRIRSYLLQDFDTTISSQLDVTEGSIIDIATRTIRAVLDWMTDYPHRYEFMRSGATDDDPAVDAISTVKVRMEQRVRGVLIPITEMLGIDYSPFESVTYAVVTMVEGSLSRWLRESEPVRSRSEIVEDLANYVWYVLDGAGGSVGVSLDPTTELMAALAKLSGANR</sequence>
<dbReference type="OrthoDB" id="4542604at2"/>
<gene>
    <name evidence="5" type="ORF">AN908_05100</name>
    <name evidence="6" type="ORF">AN912_06510</name>
    <name evidence="7" type="ORF">AWB85_17580</name>
</gene>
<dbReference type="Proteomes" id="UP000186919">
    <property type="component" value="Unassembled WGS sequence"/>
</dbReference>
<dbReference type="PATRIC" id="fig|83262.10.peg.46"/>
<dbReference type="InterPro" id="IPR001647">
    <property type="entry name" value="HTH_TetR"/>
</dbReference>
<dbReference type="RefSeq" id="WP_043075524.1">
    <property type="nucleotide sequence ID" value="NZ_CP011530.1"/>
</dbReference>
<feature type="DNA-binding region" description="H-T-H motif" evidence="2">
    <location>
        <begin position="47"/>
        <end position="66"/>
    </location>
</feature>
<dbReference type="InterPro" id="IPR036271">
    <property type="entry name" value="Tet_transcr_reg_TetR-rel_C_sf"/>
</dbReference>
<dbReference type="InterPro" id="IPR009057">
    <property type="entry name" value="Homeodomain-like_sf"/>
</dbReference>
<feature type="compositionally biased region" description="Basic and acidic residues" evidence="3">
    <location>
        <begin position="1"/>
        <end position="22"/>
    </location>
</feature>
<evidence type="ECO:0000313" key="6">
    <source>
        <dbReference type="EMBL" id="KPG35706.1"/>
    </source>
</evidence>
<dbReference type="Gene3D" id="1.10.357.10">
    <property type="entry name" value="Tetracycline Repressor, domain 2"/>
    <property type="match status" value="1"/>
</dbReference>
<evidence type="ECO:0000313" key="7">
    <source>
        <dbReference type="EMBL" id="OAT66518.1"/>
    </source>
</evidence>
<dbReference type="PANTHER" id="PTHR30055:SF226">
    <property type="entry name" value="HTH-TYPE TRANSCRIPTIONAL REGULATOR PKSA"/>
    <property type="match status" value="1"/>
</dbReference>
<dbReference type="SUPFAM" id="SSF48498">
    <property type="entry name" value="Tetracyclin repressor-like, C-terminal domain"/>
    <property type="match status" value="1"/>
</dbReference>
<evidence type="ECO:0000259" key="4">
    <source>
        <dbReference type="PROSITE" id="PS50977"/>
    </source>
</evidence>
<dbReference type="InterPro" id="IPR050109">
    <property type="entry name" value="HTH-type_TetR-like_transc_reg"/>
</dbReference>
<keyword evidence="9" id="KW-1185">Reference proteome</keyword>
<evidence type="ECO:0000313" key="9">
    <source>
        <dbReference type="Proteomes" id="UP000037962"/>
    </source>
</evidence>
<organism evidence="7 10">
    <name type="scientific">Mycobacteroides immunogenum</name>
    <dbReference type="NCBI Taxonomy" id="83262"/>
    <lineage>
        <taxon>Bacteria</taxon>
        <taxon>Bacillati</taxon>
        <taxon>Actinomycetota</taxon>
        <taxon>Actinomycetes</taxon>
        <taxon>Mycobacteriales</taxon>
        <taxon>Mycobacteriaceae</taxon>
        <taxon>Mycobacteroides</taxon>
    </lineage>
</organism>
<dbReference type="GO" id="GO:0003700">
    <property type="term" value="F:DNA-binding transcription factor activity"/>
    <property type="evidence" value="ECO:0007669"/>
    <property type="project" value="TreeGrafter"/>
</dbReference>
<dbReference type="EMBL" id="LJFS01000006">
    <property type="protein sequence ID" value="KPG35706.1"/>
    <property type="molecule type" value="Genomic_DNA"/>
</dbReference>
<proteinExistence type="predicted"/>
<evidence type="ECO:0000256" key="1">
    <source>
        <dbReference type="ARBA" id="ARBA00023125"/>
    </source>
</evidence>
<evidence type="ECO:0000313" key="10">
    <source>
        <dbReference type="Proteomes" id="UP000186919"/>
    </source>
</evidence>
<evidence type="ECO:0000313" key="5">
    <source>
        <dbReference type="EMBL" id="KPG16338.1"/>
    </source>
</evidence>
<feature type="domain" description="HTH tetR-type" evidence="4">
    <location>
        <begin position="23"/>
        <end position="84"/>
    </location>
</feature>
<name>A0A0N0KP22_9MYCO</name>
<reference evidence="7 10" key="2">
    <citation type="submission" date="2016-01" db="EMBL/GenBank/DDBJ databases">
        <title>Mycobacterium immunogenum strain CD11_6 genome sequencing and assembly.</title>
        <authorList>
            <person name="Kaur G."/>
            <person name="Nair G.R."/>
            <person name="Mayilraj S."/>
        </authorList>
    </citation>
    <scope>NUCLEOTIDE SEQUENCE [LARGE SCALE GENOMIC DNA]</scope>
    <source>
        <strain evidence="7 10">CD11-6</strain>
    </source>
</reference>
<dbReference type="STRING" id="83262.BAB75_15350"/>
<dbReference type="Proteomes" id="UP000037962">
    <property type="component" value="Unassembled WGS sequence"/>
</dbReference>
<dbReference type="SUPFAM" id="SSF46689">
    <property type="entry name" value="Homeodomain-like"/>
    <property type="match status" value="1"/>
</dbReference>
<feature type="region of interest" description="Disordered" evidence="3">
    <location>
        <begin position="1"/>
        <end position="23"/>
    </location>
</feature>
<dbReference type="EMBL" id="LJFO01000002">
    <property type="protein sequence ID" value="KPG16338.1"/>
    <property type="molecule type" value="Genomic_DNA"/>
</dbReference>
<accession>A0A0N0KP22</accession>
<dbReference type="PROSITE" id="PS50977">
    <property type="entry name" value="HTH_TETR_2"/>
    <property type="match status" value="1"/>
</dbReference>
<dbReference type="EMBL" id="LQYE01000032">
    <property type="protein sequence ID" value="OAT66518.1"/>
    <property type="molecule type" value="Genomic_DNA"/>
</dbReference>
<evidence type="ECO:0000256" key="2">
    <source>
        <dbReference type="PROSITE-ProRule" id="PRU00335"/>
    </source>
</evidence>
<protein>
    <submittedName>
        <fullName evidence="7">TetR family transcriptional regulator</fullName>
    </submittedName>
</protein>
<dbReference type="PANTHER" id="PTHR30055">
    <property type="entry name" value="HTH-TYPE TRANSCRIPTIONAL REGULATOR RUTR"/>
    <property type="match status" value="1"/>
</dbReference>
<dbReference type="KEGG" id="miz:BAB75_15350"/>
<dbReference type="AlphaFoldDB" id="A0A0N0KP22"/>
<keyword evidence="1 2" id="KW-0238">DNA-binding</keyword>
<evidence type="ECO:0000313" key="8">
    <source>
        <dbReference type="Proteomes" id="UP000037843"/>
    </source>
</evidence>
<evidence type="ECO:0000256" key="3">
    <source>
        <dbReference type="SAM" id="MobiDB-lite"/>
    </source>
</evidence>
<dbReference type="GeneID" id="45765244"/>
<comment type="caution">
    <text evidence="7">The sequence shown here is derived from an EMBL/GenBank/DDBJ whole genome shotgun (WGS) entry which is preliminary data.</text>
</comment>
<dbReference type="GO" id="GO:0000976">
    <property type="term" value="F:transcription cis-regulatory region binding"/>
    <property type="evidence" value="ECO:0007669"/>
    <property type="project" value="TreeGrafter"/>
</dbReference>